<keyword evidence="1" id="KW-0472">Membrane</keyword>
<name>A0A1G2CNT5_9BACT</name>
<evidence type="ECO:0000313" key="3">
    <source>
        <dbReference type="EMBL" id="OGZ02907.1"/>
    </source>
</evidence>
<feature type="domain" description="Band 7" evidence="2">
    <location>
        <begin position="36"/>
        <end position="145"/>
    </location>
</feature>
<dbReference type="Proteomes" id="UP000178599">
    <property type="component" value="Unassembled WGS sequence"/>
</dbReference>
<dbReference type="AlphaFoldDB" id="A0A1G2CNT5"/>
<keyword evidence="1" id="KW-1133">Transmembrane helix</keyword>
<sequence>MMLVFIFLEVTIVIFFLTGCFILQGLRKIPADPPCIAVRVILGKRQKESQILKEGWHFFPFYPFWHSYIKVNITKKNKEFILESVRTPDSAELKIPVAITYSPGISEDGKISPQSIIDFLNSGGENGVEKILEEMVKERIRAWAGDKIEGPQSWKEALAARWEAVDTLMKALTGSPNEILSSVPTSILRKALKKPSIPPEESEEKIWGKNWEKVNDVLEKENYVDESSRKPLVEALKEREKAINSIRTGNGSRPIISLGITINRLNIGEIKILGKLAEAAEKEVVEKRERDAETVEFEHVRNRAKEIMDSLVCTHGEALELIQTERGKVKKEIKENKFTLSPETGQIVKDISEMALAAFSKGGKKP</sequence>
<keyword evidence="1" id="KW-0812">Transmembrane</keyword>
<evidence type="ECO:0000259" key="2">
    <source>
        <dbReference type="Pfam" id="PF01145"/>
    </source>
</evidence>
<proteinExistence type="predicted"/>
<evidence type="ECO:0000256" key="1">
    <source>
        <dbReference type="SAM" id="Phobius"/>
    </source>
</evidence>
<comment type="caution">
    <text evidence="3">The sequence shown here is derived from an EMBL/GenBank/DDBJ whole genome shotgun (WGS) entry which is preliminary data.</text>
</comment>
<feature type="transmembrane region" description="Helical" evidence="1">
    <location>
        <begin position="6"/>
        <end position="23"/>
    </location>
</feature>
<dbReference type="EMBL" id="MHLE01000016">
    <property type="protein sequence ID" value="OGZ02907.1"/>
    <property type="molecule type" value="Genomic_DNA"/>
</dbReference>
<accession>A0A1G2CNT5</accession>
<dbReference type="InterPro" id="IPR001107">
    <property type="entry name" value="Band_7"/>
</dbReference>
<organism evidence="3 4">
    <name type="scientific">Candidatus Liptonbacteria bacterium RIFOXYB1_FULL_36_10</name>
    <dbReference type="NCBI Taxonomy" id="1798654"/>
    <lineage>
        <taxon>Bacteria</taxon>
        <taxon>Candidatus Liptoniibacteriota</taxon>
    </lineage>
</organism>
<protein>
    <recommendedName>
        <fullName evidence="2">Band 7 domain-containing protein</fullName>
    </recommendedName>
</protein>
<gene>
    <name evidence="3" type="ORF">A2390_01430</name>
</gene>
<reference evidence="3 4" key="1">
    <citation type="journal article" date="2016" name="Nat. Commun.">
        <title>Thousands of microbial genomes shed light on interconnected biogeochemical processes in an aquifer system.</title>
        <authorList>
            <person name="Anantharaman K."/>
            <person name="Brown C.T."/>
            <person name="Hug L.A."/>
            <person name="Sharon I."/>
            <person name="Castelle C.J."/>
            <person name="Probst A.J."/>
            <person name="Thomas B.C."/>
            <person name="Singh A."/>
            <person name="Wilkins M.J."/>
            <person name="Karaoz U."/>
            <person name="Brodie E.L."/>
            <person name="Williams K.H."/>
            <person name="Hubbard S.S."/>
            <person name="Banfield J.F."/>
        </authorList>
    </citation>
    <scope>NUCLEOTIDE SEQUENCE [LARGE SCALE GENOMIC DNA]</scope>
</reference>
<evidence type="ECO:0000313" key="4">
    <source>
        <dbReference type="Proteomes" id="UP000178599"/>
    </source>
</evidence>
<dbReference type="Pfam" id="PF01145">
    <property type="entry name" value="Band_7"/>
    <property type="match status" value="1"/>
</dbReference>